<dbReference type="EMBL" id="JYHA01000031">
    <property type="protein sequence ID" value="KKB96680.1"/>
    <property type="molecule type" value="Genomic_DNA"/>
</dbReference>
<proteinExistence type="inferred from homology"/>
<dbReference type="Gene3D" id="6.10.250.550">
    <property type="match status" value="1"/>
</dbReference>
<dbReference type="InterPro" id="IPR018165">
    <property type="entry name" value="Ala-tRNA-synth_IIc_core"/>
</dbReference>
<dbReference type="FunFam" id="3.30.54.20:FF:000001">
    <property type="entry name" value="Alanine--tRNA ligase"/>
    <property type="match status" value="1"/>
</dbReference>
<evidence type="ECO:0000256" key="8">
    <source>
        <dbReference type="ARBA" id="ARBA00022884"/>
    </source>
</evidence>
<dbReference type="Gene3D" id="3.30.980.10">
    <property type="entry name" value="Threonyl-trna Synthetase, Chain A, domain 2"/>
    <property type="match status" value="1"/>
</dbReference>
<dbReference type="SUPFAM" id="SSF101353">
    <property type="entry name" value="Putative anticodon-binding domain of alanyl-tRNA synthetase (AlaRS)"/>
    <property type="match status" value="1"/>
</dbReference>
<dbReference type="EC" id="6.1.1.7" evidence="11"/>
<organism evidence="14 15">
    <name type="scientific">Candidatus Arcanibacter lacustris</name>
    <dbReference type="NCBI Taxonomy" id="1607817"/>
    <lineage>
        <taxon>Bacteria</taxon>
        <taxon>Pseudomonadati</taxon>
        <taxon>Pseudomonadota</taxon>
        <taxon>Alphaproteobacteria</taxon>
        <taxon>Rickettsiales</taxon>
        <taxon>Candidatus Arcanibacter</taxon>
    </lineage>
</organism>
<comment type="domain">
    <text evidence="11">Consists of three domains; the N-terminal catalytic domain, the editing domain and the C-terminal C-Ala domain. The editing domain removes incorrectly charged amino acids, while the C-Ala domain, along with tRNA(Ala), serves as a bridge to cooperatively bring together the editing and aminoacylation centers thus stimulating deacylation of misacylated tRNAs.</text>
</comment>
<comment type="function">
    <text evidence="11">Catalyzes the attachment of alanine to tRNA(Ala) in a two-step reaction: alanine is first activated by ATP to form Ala-AMP and then transferred to the acceptor end of tRNA(Ala). Also edits incorrectly charged Ser-tRNA(Ala) and Gly-tRNA(Ala) via its editing domain.</text>
</comment>
<keyword evidence="12" id="KW-0175">Coiled coil</keyword>
<accession>A0A0F5MPG1</accession>
<evidence type="ECO:0000256" key="2">
    <source>
        <dbReference type="ARBA" id="ARBA00022555"/>
    </source>
</evidence>
<evidence type="ECO:0000256" key="7">
    <source>
        <dbReference type="ARBA" id="ARBA00022840"/>
    </source>
</evidence>
<dbReference type="Pfam" id="PF02272">
    <property type="entry name" value="DHHA1"/>
    <property type="match status" value="1"/>
</dbReference>
<dbReference type="GO" id="GO:0005829">
    <property type="term" value="C:cytosol"/>
    <property type="evidence" value="ECO:0007669"/>
    <property type="project" value="TreeGrafter"/>
</dbReference>
<dbReference type="SUPFAM" id="SSF55681">
    <property type="entry name" value="Class II aaRS and biotin synthetases"/>
    <property type="match status" value="1"/>
</dbReference>
<dbReference type="InterPro" id="IPR050058">
    <property type="entry name" value="Ala-tRNA_ligase"/>
</dbReference>
<evidence type="ECO:0000256" key="5">
    <source>
        <dbReference type="ARBA" id="ARBA00022741"/>
    </source>
</evidence>
<dbReference type="FunFam" id="3.10.310.40:FF:000001">
    <property type="entry name" value="Alanine--tRNA ligase"/>
    <property type="match status" value="1"/>
</dbReference>
<dbReference type="Gene3D" id="3.30.930.10">
    <property type="entry name" value="Bira Bifunctional Protein, Domain 2"/>
    <property type="match status" value="1"/>
</dbReference>
<evidence type="ECO:0000256" key="4">
    <source>
        <dbReference type="ARBA" id="ARBA00022723"/>
    </source>
</evidence>
<protein>
    <recommendedName>
        <fullName evidence="11">Alanine--tRNA ligase</fullName>
        <ecNumber evidence="11">6.1.1.7</ecNumber>
    </recommendedName>
    <alternativeName>
        <fullName evidence="11">Alanyl-tRNA synthetase</fullName>
        <shortName evidence="11">AlaRS</shortName>
    </alternativeName>
</protein>
<dbReference type="InterPro" id="IPR002318">
    <property type="entry name" value="Ala-tRNA-lgiase_IIc"/>
</dbReference>
<evidence type="ECO:0000313" key="14">
    <source>
        <dbReference type="EMBL" id="KKB96680.1"/>
    </source>
</evidence>
<keyword evidence="5 11" id="KW-0547">Nucleotide-binding</keyword>
<dbReference type="GO" id="GO:0045892">
    <property type="term" value="P:negative regulation of DNA-templated transcription"/>
    <property type="evidence" value="ECO:0007669"/>
    <property type="project" value="TreeGrafter"/>
</dbReference>
<dbReference type="FunFam" id="3.30.930.10:FF:000004">
    <property type="entry name" value="Alanine--tRNA ligase"/>
    <property type="match status" value="1"/>
</dbReference>
<dbReference type="PANTHER" id="PTHR11777:SF9">
    <property type="entry name" value="ALANINE--TRNA LIGASE, CYTOPLASMIC"/>
    <property type="match status" value="1"/>
</dbReference>
<evidence type="ECO:0000256" key="11">
    <source>
        <dbReference type="HAMAP-Rule" id="MF_00036"/>
    </source>
</evidence>
<dbReference type="GO" id="GO:0006419">
    <property type="term" value="P:alanyl-tRNA aminoacylation"/>
    <property type="evidence" value="ECO:0007669"/>
    <property type="project" value="UniProtKB-UniRule"/>
</dbReference>
<dbReference type="NCBIfam" id="TIGR00344">
    <property type="entry name" value="alaS"/>
    <property type="match status" value="1"/>
</dbReference>
<keyword evidence="10 11" id="KW-0030">Aminoacyl-tRNA synthetase</keyword>
<dbReference type="Proteomes" id="UP000033358">
    <property type="component" value="Unassembled WGS sequence"/>
</dbReference>
<keyword evidence="4 11" id="KW-0479">Metal-binding</keyword>
<dbReference type="InterPro" id="IPR018164">
    <property type="entry name" value="Ala-tRNA-synth_IIc_N"/>
</dbReference>
<dbReference type="FunFam" id="3.30.980.10:FF:000004">
    <property type="entry name" value="Alanine--tRNA ligase, cytoplasmic"/>
    <property type="match status" value="1"/>
</dbReference>
<feature type="coiled-coil region" evidence="12">
    <location>
        <begin position="732"/>
        <end position="759"/>
    </location>
</feature>
<dbReference type="PATRIC" id="fig|1607817.3.peg.237"/>
<dbReference type="SUPFAM" id="SSF55186">
    <property type="entry name" value="ThrRS/AlaRS common domain"/>
    <property type="match status" value="1"/>
</dbReference>
<comment type="subcellular location">
    <subcellularLocation>
        <location evidence="11">Cytoplasm</location>
    </subcellularLocation>
</comment>
<evidence type="ECO:0000313" key="15">
    <source>
        <dbReference type="Proteomes" id="UP000033358"/>
    </source>
</evidence>
<comment type="caution">
    <text evidence="14">The sequence shown here is derived from an EMBL/GenBank/DDBJ whole genome shotgun (WGS) entry which is preliminary data.</text>
</comment>
<evidence type="ECO:0000259" key="13">
    <source>
        <dbReference type="PROSITE" id="PS50860"/>
    </source>
</evidence>
<dbReference type="InterPro" id="IPR003156">
    <property type="entry name" value="DHHA1_dom"/>
</dbReference>
<feature type="binding site" evidence="11">
    <location>
        <position position="673"/>
    </location>
    <ligand>
        <name>Zn(2+)</name>
        <dbReference type="ChEBI" id="CHEBI:29105"/>
    </ligand>
</feature>
<evidence type="ECO:0000256" key="3">
    <source>
        <dbReference type="ARBA" id="ARBA00022598"/>
    </source>
</evidence>
<name>A0A0F5MPG1_9RICK</name>
<dbReference type="GO" id="GO:0005524">
    <property type="term" value="F:ATP binding"/>
    <property type="evidence" value="ECO:0007669"/>
    <property type="project" value="UniProtKB-UniRule"/>
</dbReference>
<dbReference type="SUPFAM" id="SSF50447">
    <property type="entry name" value="Translation proteins"/>
    <property type="match status" value="1"/>
</dbReference>
<evidence type="ECO:0000256" key="9">
    <source>
        <dbReference type="ARBA" id="ARBA00022917"/>
    </source>
</evidence>
<keyword evidence="6 11" id="KW-0862">Zinc</keyword>
<sequence length="877" mass="97245">MQYKTINEIRSSFLDYFKKNNHKIVPSSPLIPYNDSSLMFVNSGMVQFKNIFTGEEKVDFTTASSSQKCIRAGGKHNDLDNVGYTARHHTFFEMLGNFSFGDYFKEQAIKLAWDFLTKELCLPKEKLYVTVYHDDLDALNLWKKIAGLSDDRIIKISTNDNFWSMGDTGPCGPCSEIFYDHGDKIFGGLPGTKDEDGDRFVEIWNLVFMQYEQLADGSRINLPKQSIDTGMGIERIGAVVQNLHNNYDIDLFRNLIAVSEELSKTKATDATFASHRIIADHLRSSGFLIADGVMPSNEGRGYVLRRIMRRSMRHIHQLGVREPMMNLMVPYLVREMGDSYPELIRAKDLIVEVIKQEEEKFGATLSKGLKLLDTELSTLDQGSLFSGEAAFKLYDTYGFPIDITKDIVEGKNIKLDAAGFESCMQKQKEMARKSWVGSGEKIVDEIWFDIYNSHGATEFLGYTKTKATGNIIAIIEDGKNVTKASASDKEIIIITNQTPFYGESGGQMGDIGIITNDKDFTIKVTDTKKYLGKLHAHVVVVEKGSVQIGSSANLIVDQKHRNELRSNHSATHILHYVMRKHLGAHITQKGSLVSSERLRFDIASPKAVTKEELLLIEREVNDIIRTNTLVDTTIMSVDQAIQKGAMALFGEKYSEEVRVVSMGPQDDHSVELCGGTHVNATGDIGCFKIISESAISSGVRRIEAVTGNNAILLFQQQHGLLEEIASSLKSSRSDITSKIQVLIKDKKDLEKNVTNLKQAILISSDTSLVEKINQINFISDVSSEIEVKDMRKWAEDLNKKHGDAIVIVVSTIGGKSSIVVSISDNLVDKFNAVELVKIASLKLGGAGGGGKPNLAQGGGSDITHIQDAIIAVKNAIR</sequence>
<keyword evidence="15" id="KW-1185">Reference proteome</keyword>
<dbReference type="Gene3D" id="3.10.310.40">
    <property type="match status" value="1"/>
</dbReference>
<comment type="similarity">
    <text evidence="1 11">Belongs to the class-II aminoacyl-tRNA synthetase family.</text>
</comment>
<dbReference type="Gene3D" id="2.40.30.130">
    <property type="match status" value="1"/>
</dbReference>
<evidence type="ECO:0000256" key="10">
    <source>
        <dbReference type="ARBA" id="ARBA00023146"/>
    </source>
</evidence>
<dbReference type="HAMAP" id="MF_00036_B">
    <property type="entry name" value="Ala_tRNA_synth_B"/>
    <property type="match status" value="1"/>
</dbReference>
<feature type="domain" description="Alanyl-transfer RNA synthetases family profile" evidence="13">
    <location>
        <begin position="4"/>
        <end position="716"/>
    </location>
</feature>
<dbReference type="PROSITE" id="PS50860">
    <property type="entry name" value="AA_TRNA_LIGASE_II_ALA"/>
    <property type="match status" value="1"/>
</dbReference>
<keyword evidence="2 11" id="KW-0820">tRNA-binding</keyword>
<evidence type="ECO:0000256" key="1">
    <source>
        <dbReference type="ARBA" id="ARBA00008226"/>
    </source>
</evidence>
<feature type="binding site" evidence="11">
    <location>
        <position position="572"/>
    </location>
    <ligand>
        <name>Zn(2+)</name>
        <dbReference type="ChEBI" id="CHEBI:29105"/>
    </ligand>
</feature>
<dbReference type="InterPro" id="IPR045864">
    <property type="entry name" value="aa-tRNA-synth_II/BPL/LPL"/>
</dbReference>
<dbReference type="GO" id="GO:0004813">
    <property type="term" value="F:alanine-tRNA ligase activity"/>
    <property type="evidence" value="ECO:0007669"/>
    <property type="project" value="UniProtKB-UniRule"/>
</dbReference>
<dbReference type="GO" id="GO:0002161">
    <property type="term" value="F:aminoacyl-tRNA deacylase activity"/>
    <property type="evidence" value="ECO:0007669"/>
    <property type="project" value="TreeGrafter"/>
</dbReference>
<dbReference type="CDD" id="cd00673">
    <property type="entry name" value="AlaRS_core"/>
    <property type="match status" value="1"/>
</dbReference>
<dbReference type="Pfam" id="PF07973">
    <property type="entry name" value="tRNA_SAD"/>
    <property type="match status" value="1"/>
</dbReference>
<dbReference type="PANTHER" id="PTHR11777">
    <property type="entry name" value="ALANYL-TRNA SYNTHETASE"/>
    <property type="match status" value="1"/>
</dbReference>
<gene>
    <name evidence="11 14" type="primary">alaS</name>
    <name evidence="14" type="ORF">SZ25_00236</name>
</gene>
<dbReference type="AlphaFoldDB" id="A0A0F5MPG1"/>
<keyword evidence="3 11" id="KW-0436">Ligase</keyword>
<dbReference type="InterPro" id="IPR023033">
    <property type="entry name" value="Ala_tRNA_ligase_euk/bac"/>
</dbReference>
<dbReference type="Pfam" id="PF01411">
    <property type="entry name" value="tRNA-synt_2c"/>
    <property type="match status" value="1"/>
</dbReference>
<dbReference type="Gene3D" id="3.30.54.20">
    <property type="match status" value="1"/>
</dbReference>
<evidence type="ECO:0000256" key="6">
    <source>
        <dbReference type="ARBA" id="ARBA00022833"/>
    </source>
</evidence>
<dbReference type="PRINTS" id="PR00980">
    <property type="entry name" value="TRNASYNTHALA"/>
</dbReference>
<keyword evidence="7 11" id="KW-0067">ATP-binding</keyword>
<feature type="binding site" evidence="11">
    <location>
        <position position="677"/>
    </location>
    <ligand>
        <name>Zn(2+)</name>
        <dbReference type="ChEBI" id="CHEBI:29105"/>
    </ligand>
</feature>
<dbReference type="GO" id="GO:0000049">
    <property type="term" value="F:tRNA binding"/>
    <property type="evidence" value="ECO:0007669"/>
    <property type="project" value="UniProtKB-KW"/>
</dbReference>
<dbReference type="InterPro" id="IPR012947">
    <property type="entry name" value="tRNA_SAD"/>
</dbReference>
<comment type="cofactor">
    <cofactor evidence="11">
        <name>Zn(2+)</name>
        <dbReference type="ChEBI" id="CHEBI:29105"/>
    </cofactor>
    <text evidence="11">Binds 1 zinc ion per subunit.</text>
</comment>
<keyword evidence="9 11" id="KW-0648">Protein biosynthesis</keyword>
<keyword evidence="8 11" id="KW-0694">RNA-binding</keyword>
<reference evidence="14 15" key="1">
    <citation type="submission" date="2015-02" db="EMBL/GenBank/DDBJ databases">
        <title>Single cell genomics of a rare environmental alphaproteobacterium provides unique insights into Rickettsiaceae evolution.</title>
        <authorList>
            <person name="Martijn J."/>
            <person name="Schulz F."/>
            <person name="Zaremba-Niedzwiedzka K."/>
            <person name="Viklund J."/>
            <person name="Stepanauskas R."/>
            <person name="Andersson S.G.E."/>
            <person name="Horn M."/>
            <person name="Guy L."/>
            <person name="Ettema T.J.G."/>
        </authorList>
    </citation>
    <scope>NUCLEOTIDE SEQUENCE [LARGE SCALE GENOMIC DNA]</scope>
    <source>
        <strain evidence="14 15">SCGC AAA041-L04</strain>
    </source>
</reference>
<comment type="catalytic activity">
    <reaction evidence="11">
        <text>tRNA(Ala) + L-alanine + ATP = L-alanyl-tRNA(Ala) + AMP + diphosphate</text>
        <dbReference type="Rhea" id="RHEA:12540"/>
        <dbReference type="Rhea" id="RHEA-COMP:9657"/>
        <dbReference type="Rhea" id="RHEA-COMP:9923"/>
        <dbReference type="ChEBI" id="CHEBI:30616"/>
        <dbReference type="ChEBI" id="CHEBI:33019"/>
        <dbReference type="ChEBI" id="CHEBI:57972"/>
        <dbReference type="ChEBI" id="CHEBI:78442"/>
        <dbReference type="ChEBI" id="CHEBI:78497"/>
        <dbReference type="ChEBI" id="CHEBI:456215"/>
        <dbReference type="EC" id="6.1.1.7"/>
    </reaction>
</comment>
<feature type="binding site" evidence="11">
    <location>
        <position position="568"/>
    </location>
    <ligand>
        <name>Zn(2+)</name>
        <dbReference type="ChEBI" id="CHEBI:29105"/>
    </ligand>
</feature>
<dbReference type="InterPro" id="IPR009000">
    <property type="entry name" value="Transl_B-barrel_sf"/>
</dbReference>
<dbReference type="InterPro" id="IPR018163">
    <property type="entry name" value="Thr/Ala-tRNA-synth_IIc_edit"/>
</dbReference>
<dbReference type="SMART" id="SM00863">
    <property type="entry name" value="tRNA_SAD"/>
    <property type="match status" value="1"/>
</dbReference>
<dbReference type="GO" id="GO:0008270">
    <property type="term" value="F:zinc ion binding"/>
    <property type="evidence" value="ECO:0007669"/>
    <property type="project" value="UniProtKB-UniRule"/>
</dbReference>
<dbReference type="InterPro" id="IPR018162">
    <property type="entry name" value="Ala-tRNA-ligase_IIc_anticod-bd"/>
</dbReference>
<evidence type="ECO:0000256" key="12">
    <source>
        <dbReference type="SAM" id="Coils"/>
    </source>
</evidence>
<keyword evidence="11" id="KW-0963">Cytoplasm</keyword>